<gene>
    <name evidence="4" type="ORF">CE91St55_27470</name>
</gene>
<dbReference type="SUPFAM" id="SSF48498">
    <property type="entry name" value="Tetracyclin repressor-like, C-terminal domain"/>
    <property type="match status" value="1"/>
</dbReference>
<dbReference type="AlphaFoldDB" id="A0AA37JFN8"/>
<evidence type="ECO:0000259" key="3">
    <source>
        <dbReference type="PROSITE" id="PS50977"/>
    </source>
</evidence>
<dbReference type="PANTHER" id="PTHR43479:SF11">
    <property type="entry name" value="ACREF_ENVCD OPERON REPRESSOR-RELATED"/>
    <property type="match status" value="1"/>
</dbReference>
<keyword evidence="1 2" id="KW-0238">DNA-binding</keyword>
<dbReference type="GO" id="GO:0003677">
    <property type="term" value="F:DNA binding"/>
    <property type="evidence" value="ECO:0007669"/>
    <property type="project" value="UniProtKB-UniRule"/>
</dbReference>
<evidence type="ECO:0000256" key="1">
    <source>
        <dbReference type="ARBA" id="ARBA00023125"/>
    </source>
</evidence>
<organism evidence="4 5">
    <name type="scientific">Hungatella hathewayi</name>
    <dbReference type="NCBI Taxonomy" id="154046"/>
    <lineage>
        <taxon>Bacteria</taxon>
        <taxon>Bacillati</taxon>
        <taxon>Bacillota</taxon>
        <taxon>Clostridia</taxon>
        <taxon>Lachnospirales</taxon>
        <taxon>Lachnospiraceae</taxon>
        <taxon>Hungatella</taxon>
    </lineage>
</organism>
<feature type="domain" description="HTH tetR-type" evidence="3">
    <location>
        <begin position="2"/>
        <end position="62"/>
    </location>
</feature>
<dbReference type="SUPFAM" id="SSF46689">
    <property type="entry name" value="Homeodomain-like"/>
    <property type="match status" value="1"/>
</dbReference>
<feature type="DNA-binding region" description="H-T-H motif" evidence="2">
    <location>
        <begin position="25"/>
        <end position="44"/>
    </location>
</feature>
<dbReference type="PANTHER" id="PTHR43479">
    <property type="entry name" value="ACREF/ENVCD OPERON REPRESSOR-RELATED"/>
    <property type="match status" value="1"/>
</dbReference>
<evidence type="ECO:0000313" key="4">
    <source>
        <dbReference type="EMBL" id="GKH00766.1"/>
    </source>
</evidence>
<dbReference type="Proteomes" id="UP001055091">
    <property type="component" value="Unassembled WGS sequence"/>
</dbReference>
<name>A0AA37JFN8_9FIRM</name>
<dbReference type="InterPro" id="IPR009057">
    <property type="entry name" value="Homeodomain-like_sf"/>
</dbReference>
<sequence>MSNTKEKILLTALHLFAQDGYEAVSMSKIAGKLSITKGALYKHYKNKRDIFDTIFERLCQLDIERSRKAGVPEKEFDGATKLFRNVSTKSVKVYMQSQFQYWTNDEFACNFRKILTLEQYRNLEATNLYQKVLGRGPVDFIEDLFREMMEEGTWRKGDPKQMAVEFYAPFYLLLSISDATSDNEEKEKIADIFTAHIDCFIEKYATSKLQNNEDIQI</sequence>
<dbReference type="Gene3D" id="1.10.357.10">
    <property type="entry name" value="Tetracycline Repressor, domain 2"/>
    <property type="match status" value="1"/>
</dbReference>
<dbReference type="EMBL" id="BQNJ01000001">
    <property type="protein sequence ID" value="GKH00766.1"/>
    <property type="molecule type" value="Genomic_DNA"/>
</dbReference>
<dbReference type="InterPro" id="IPR001647">
    <property type="entry name" value="HTH_TetR"/>
</dbReference>
<reference evidence="4" key="1">
    <citation type="submission" date="2022-01" db="EMBL/GenBank/DDBJ databases">
        <title>Novel bile acid biosynthetic pathways are enriched in the microbiome of centenarians.</title>
        <authorList>
            <person name="Sato Y."/>
            <person name="Atarashi K."/>
            <person name="Plichta R.D."/>
            <person name="Arai Y."/>
            <person name="Sasajima S."/>
            <person name="Kearney M.S."/>
            <person name="Suda W."/>
            <person name="Takeshita K."/>
            <person name="Sasaki T."/>
            <person name="Okamoto S."/>
            <person name="Skelly N.A."/>
            <person name="Okamura Y."/>
            <person name="Vlamakis H."/>
            <person name="Li Y."/>
            <person name="Tanoue T."/>
            <person name="Takei H."/>
            <person name="Nittono H."/>
            <person name="Narushima S."/>
            <person name="Irie J."/>
            <person name="Itoh H."/>
            <person name="Moriya K."/>
            <person name="Sugiura Y."/>
            <person name="Suematsu M."/>
            <person name="Moritoki N."/>
            <person name="Shibata S."/>
            <person name="Littman R.D."/>
            <person name="Fischbach A.M."/>
            <person name="Uwamino Y."/>
            <person name="Inoue T."/>
            <person name="Honda A."/>
            <person name="Hattori M."/>
            <person name="Murai T."/>
            <person name="Xavier J.R."/>
            <person name="Hirose N."/>
            <person name="Honda K."/>
        </authorList>
    </citation>
    <scope>NUCLEOTIDE SEQUENCE</scope>
    <source>
        <strain evidence="4">CE91-St55</strain>
    </source>
</reference>
<dbReference type="InterPro" id="IPR036271">
    <property type="entry name" value="Tet_transcr_reg_TetR-rel_C_sf"/>
</dbReference>
<protein>
    <recommendedName>
        <fullName evidence="3">HTH tetR-type domain-containing protein</fullName>
    </recommendedName>
</protein>
<dbReference type="InterPro" id="IPR050624">
    <property type="entry name" value="HTH-type_Tx_Regulator"/>
</dbReference>
<dbReference type="PROSITE" id="PS50977">
    <property type="entry name" value="HTH_TETR_2"/>
    <property type="match status" value="1"/>
</dbReference>
<evidence type="ECO:0000313" key="5">
    <source>
        <dbReference type="Proteomes" id="UP001055091"/>
    </source>
</evidence>
<dbReference type="PRINTS" id="PR00455">
    <property type="entry name" value="HTHTETR"/>
</dbReference>
<proteinExistence type="predicted"/>
<dbReference type="Pfam" id="PF00440">
    <property type="entry name" value="TetR_N"/>
    <property type="match status" value="1"/>
</dbReference>
<dbReference type="RefSeq" id="WP_118042316.1">
    <property type="nucleotide sequence ID" value="NZ_BQNJ01000001.1"/>
</dbReference>
<evidence type="ECO:0000256" key="2">
    <source>
        <dbReference type="PROSITE-ProRule" id="PRU00335"/>
    </source>
</evidence>
<comment type="caution">
    <text evidence="4">The sequence shown here is derived from an EMBL/GenBank/DDBJ whole genome shotgun (WGS) entry which is preliminary data.</text>
</comment>
<accession>A0AA37JFN8</accession>